<dbReference type="AlphaFoldDB" id="A0A545AVT3"/>
<accession>A0A545AVT3</accession>
<sequence length="275" mass="29717">MSRTLSVFQSLWAMEDLPWRAPARWTLAERVERIASAGFAGLAVDLGARQAPAAKDLAPLLDGLRAAVFCFFSDDAGLRTALDYADAIGAELVVGCGQVFPPDVTTAAGLVRGWLKTAAGTPFQLETHRYTLTNDLGFTVALLDAVPELELAVDLSHYVVGNELPDTADERTDDLIGRVLARAGSLQGRVATRGQVQVSPSFPQHAPAADRFRSWWTTGMAAYPGDDLVFCCELGTVPYAITGPDGEQISDRWADALLLKSWAEELFAATERRHP</sequence>
<dbReference type="InParanoid" id="A0A545AVT3"/>
<evidence type="ECO:0000313" key="2">
    <source>
        <dbReference type="Proteomes" id="UP000317982"/>
    </source>
</evidence>
<evidence type="ECO:0000313" key="1">
    <source>
        <dbReference type="EMBL" id="TQS45430.1"/>
    </source>
</evidence>
<gene>
    <name evidence="1" type="ORF">FL583_10145</name>
</gene>
<dbReference type="GO" id="GO:0016853">
    <property type="term" value="F:isomerase activity"/>
    <property type="evidence" value="ECO:0007669"/>
    <property type="project" value="UniProtKB-KW"/>
</dbReference>
<keyword evidence="1" id="KW-0413">Isomerase</keyword>
<name>A0A545AVT3_9ACTN</name>
<dbReference type="RefSeq" id="WP_142704295.1">
    <property type="nucleotide sequence ID" value="NZ_VIRS01000005.1"/>
</dbReference>
<reference evidence="1 2" key="1">
    <citation type="submission" date="2019-07" db="EMBL/GenBank/DDBJ databases">
        <title>Cryptosporangium phraense sp. nov., isolated from plant litter.</title>
        <authorList>
            <person name="Suriyachadkun C."/>
        </authorList>
    </citation>
    <scope>NUCLEOTIDE SEQUENCE [LARGE SCALE GENOMIC DNA]</scope>
    <source>
        <strain evidence="1 2">A-T 5661</strain>
    </source>
</reference>
<proteinExistence type="predicted"/>
<protein>
    <submittedName>
        <fullName evidence="1">Sugar phosphate isomerase/epimerase</fullName>
    </submittedName>
</protein>
<dbReference type="SUPFAM" id="SSF51658">
    <property type="entry name" value="Xylose isomerase-like"/>
    <property type="match status" value="1"/>
</dbReference>
<dbReference type="Gene3D" id="3.20.20.150">
    <property type="entry name" value="Divalent-metal-dependent TIM barrel enzymes"/>
    <property type="match status" value="1"/>
</dbReference>
<dbReference type="Proteomes" id="UP000317982">
    <property type="component" value="Unassembled WGS sequence"/>
</dbReference>
<keyword evidence="2" id="KW-1185">Reference proteome</keyword>
<comment type="caution">
    <text evidence="1">The sequence shown here is derived from an EMBL/GenBank/DDBJ whole genome shotgun (WGS) entry which is preliminary data.</text>
</comment>
<dbReference type="EMBL" id="VIRS01000005">
    <property type="protein sequence ID" value="TQS45430.1"/>
    <property type="molecule type" value="Genomic_DNA"/>
</dbReference>
<dbReference type="OrthoDB" id="2555274at2"/>
<dbReference type="InterPro" id="IPR036237">
    <property type="entry name" value="Xyl_isomerase-like_sf"/>
</dbReference>
<organism evidence="1 2">
    <name type="scientific">Cryptosporangium phraense</name>
    <dbReference type="NCBI Taxonomy" id="2593070"/>
    <lineage>
        <taxon>Bacteria</taxon>
        <taxon>Bacillati</taxon>
        <taxon>Actinomycetota</taxon>
        <taxon>Actinomycetes</taxon>
        <taxon>Cryptosporangiales</taxon>
        <taxon>Cryptosporangiaceae</taxon>
        <taxon>Cryptosporangium</taxon>
    </lineage>
</organism>